<gene>
    <name evidence="2" type="ORF">RCOM_0757180</name>
</gene>
<name>B9S5P4_RICCO</name>
<accession>B9S5P4</accession>
<evidence type="ECO:0000256" key="1">
    <source>
        <dbReference type="SAM" id="MobiDB-lite"/>
    </source>
</evidence>
<dbReference type="EMBL" id="EQ973875">
    <property type="protein sequence ID" value="EEF41087.1"/>
    <property type="molecule type" value="Genomic_DNA"/>
</dbReference>
<reference evidence="3" key="1">
    <citation type="journal article" date="2010" name="Nat. Biotechnol.">
        <title>Draft genome sequence of the oilseed species Ricinus communis.</title>
        <authorList>
            <person name="Chan A.P."/>
            <person name="Crabtree J."/>
            <person name="Zhao Q."/>
            <person name="Lorenzi H."/>
            <person name="Orvis J."/>
            <person name="Puiu D."/>
            <person name="Melake-Berhan A."/>
            <person name="Jones K.M."/>
            <person name="Redman J."/>
            <person name="Chen G."/>
            <person name="Cahoon E.B."/>
            <person name="Gedil M."/>
            <person name="Stanke M."/>
            <person name="Haas B.J."/>
            <person name="Wortman J.R."/>
            <person name="Fraser-Liggett C.M."/>
            <person name="Ravel J."/>
            <person name="Rabinowicz P.D."/>
        </authorList>
    </citation>
    <scope>NUCLEOTIDE SEQUENCE [LARGE SCALE GENOMIC DNA]</scope>
    <source>
        <strain evidence="3">cv. Hale</strain>
    </source>
</reference>
<evidence type="ECO:0000313" key="2">
    <source>
        <dbReference type="EMBL" id="EEF41087.1"/>
    </source>
</evidence>
<keyword evidence="3" id="KW-1185">Reference proteome</keyword>
<dbReference type="AlphaFoldDB" id="B9S5P4"/>
<dbReference type="InParanoid" id="B9S5P4"/>
<protein>
    <submittedName>
        <fullName evidence="2">Uncharacterized protein</fullName>
    </submittedName>
</protein>
<dbReference type="Proteomes" id="UP000008311">
    <property type="component" value="Unassembled WGS sequence"/>
</dbReference>
<evidence type="ECO:0000313" key="3">
    <source>
        <dbReference type="Proteomes" id="UP000008311"/>
    </source>
</evidence>
<feature type="region of interest" description="Disordered" evidence="1">
    <location>
        <begin position="48"/>
        <end position="67"/>
    </location>
</feature>
<sequence>MAFASSSWLNAFPSAKHHMEVLHGRRDATSVEEFIEAKKQYHEALTERKSFGNKELKSSGLKKETRI</sequence>
<proteinExistence type="predicted"/>
<organism evidence="2 3">
    <name type="scientific">Ricinus communis</name>
    <name type="common">Castor bean</name>
    <dbReference type="NCBI Taxonomy" id="3988"/>
    <lineage>
        <taxon>Eukaryota</taxon>
        <taxon>Viridiplantae</taxon>
        <taxon>Streptophyta</taxon>
        <taxon>Embryophyta</taxon>
        <taxon>Tracheophyta</taxon>
        <taxon>Spermatophyta</taxon>
        <taxon>Magnoliopsida</taxon>
        <taxon>eudicotyledons</taxon>
        <taxon>Gunneridae</taxon>
        <taxon>Pentapetalae</taxon>
        <taxon>rosids</taxon>
        <taxon>fabids</taxon>
        <taxon>Malpighiales</taxon>
        <taxon>Euphorbiaceae</taxon>
        <taxon>Acalyphoideae</taxon>
        <taxon>Acalypheae</taxon>
        <taxon>Ricinus</taxon>
    </lineage>
</organism>